<gene>
    <name evidence="2" type="ORF">NLI96_g5211</name>
</gene>
<accession>A0AAD5YH55</accession>
<evidence type="ECO:0000313" key="3">
    <source>
        <dbReference type="Proteomes" id="UP001212997"/>
    </source>
</evidence>
<dbReference type="AlphaFoldDB" id="A0AAD5YH55"/>
<evidence type="ECO:0000313" key="2">
    <source>
        <dbReference type="EMBL" id="KAJ3485064.1"/>
    </source>
</evidence>
<sequence>MHRALVASTHDGPCIISPTDDSPQRPKHSRQSQVTALKSPPGSGRTPSLSASLSPRISQRRIDLYANRGYFPVPIFLIDRGGNARAADVGRDCSAGTGMLGVSPSGW</sequence>
<evidence type="ECO:0000256" key="1">
    <source>
        <dbReference type="SAM" id="MobiDB-lite"/>
    </source>
</evidence>
<comment type="caution">
    <text evidence="2">The sequence shown here is derived from an EMBL/GenBank/DDBJ whole genome shotgun (WGS) entry which is preliminary data.</text>
</comment>
<feature type="compositionally biased region" description="Polar residues" evidence="1">
    <location>
        <begin position="45"/>
        <end position="54"/>
    </location>
</feature>
<organism evidence="2 3">
    <name type="scientific">Meripilus lineatus</name>
    <dbReference type="NCBI Taxonomy" id="2056292"/>
    <lineage>
        <taxon>Eukaryota</taxon>
        <taxon>Fungi</taxon>
        <taxon>Dikarya</taxon>
        <taxon>Basidiomycota</taxon>
        <taxon>Agaricomycotina</taxon>
        <taxon>Agaricomycetes</taxon>
        <taxon>Polyporales</taxon>
        <taxon>Meripilaceae</taxon>
        <taxon>Meripilus</taxon>
    </lineage>
</organism>
<dbReference type="Proteomes" id="UP001212997">
    <property type="component" value="Unassembled WGS sequence"/>
</dbReference>
<keyword evidence="3" id="KW-1185">Reference proteome</keyword>
<reference evidence="2" key="1">
    <citation type="submission" date="2022-07" db="EMBL/GenBank/DDBJ databases">
        <title>Genome Sequence of Physisporinus lineatus.</title>
        <authorList>
            <person name="Buettner E."/>
        </authorList>
    </citation>
    <scope>NUCLEOTIDE SEQUENCE</scope>
    <source>
        <strain evidence="2">VT162</strain>
    </source>
</reference>
<proteinExistence type="predicted"/>
<name>A0AAD5YH55_9APHY</name>
<dbReference type="EMBL" id="JANAWD010000166">
    <property type="protein sequence ID" value="KAJ3485064.1"/>
    <property type="molecule type" value="Genomic_DNA"/>
</dbReference>
<feature type="region of interest" description="Disordered" evidence="1">
    <location>
        <begin position="1"/>
        <end position="54"/>
    </location>
</feature>
<protein>
    <submittedName>
        <fullName evidence="2">Uncharacterized protein</fullName>
    </submittedName>
</protein>